<sequence>MLQLDKIRLAAVSALLLLGGAVIEVAAKTPDGRAHANIPPRPSLPVVTPPDVGPVTSRNGTVLPPYNTTYYFDQLIDHTNPSLGTFKQRYWHTYEFYEKGGPIILMTPGEANAAPYTGYLTNRTINGQVAQAHNGSAIVVEHRYYGLSNPFDDLSDASLRFHTIQQAIDDLEYFAKNVQLPQPDGDSVAPGKAPWVLIGGSYSGALTSFTMVNKPNVFQAAYASSAVVESIVDYWGYFQPILENMPKNCSADVQAVIAHIDSVFTSGNTKNINTILKLFNMTELSNHLDDAAGALRNNLWDWQSLSPSSGGGTFFEFCDALEVKNGVSAGPKGWGLQHALQAWGSFWTKTYYPSLCGDADVVTCLGTYDPTQAFWTDTSIDNAGRSWTWIVCNEMGFFQEGAPEPHPTLVTRLVRPVYDERQCPYWFPEKFANQTHPVPNVDATNKAYDGWFVKENHLFFANGKSDPWREATLAADGTHFQSTAEQPLALSDGFHCSDLSTANANVDSTVLAVQQQALKSIAGWLAEWKPSSQ</sequence>
<dbReference type="SUPFAM" id="SSF53474">
    <property type="entry name" value="alpha/beta-Hydrolases"/>
    <property type="match status" value="1"/>
</dbReference>
<evidence type="ECO:0000256" key="5">
    <source>
        <dbReference type="ARBA" id="ARBA00023180"/>
    </source>
</evidence>
<name>A0A5C2SSK4_9APHY</name>
<dbReference type="GO" id="GO:0070008">
    <property type="term" value="F:serine-type exopeptidase activity"/>
    <property type="evidence" value="ECO:0007669"/>
    <property type="project" value="InterPro"/>
</dbReference>
<dbReference type="GO" id="GO:0006508">
    <property type="term" value="P:proteolysis"/>
    <property type="evidence" value="ECO:0007669"/>
    <property type="project" value="UniProtKB-KW"/>
</dbReference>
<dbReference type="Proteomes" id="UP000313359">
    <property type="component" value="Unassembled WGS sequence"/>
</dbReference>
<evidence type="ECO:0000256" key="4">
    <source>
        <dbReference type="ARBA" id="ARBA00022801"/>
    </source>
</evidence>
<comment type="similarity">
    <text evidence="1">Belongs to the peptidase S28 family.</text>
</comment>
<evidence type="ECO:0000256" key="1">
    <source>
        <dbReference type="ARBA" id="ARBA00011079"/>
    </source>
</evidence>
<feature type="signal peptide" evidence="6">
    <location>
        <begin position="1"/>
        <end position="27"/>
    </location>
</feature>
<reference evidence="7" key="1">
    <citation type="journal article" date="2018" name="Genome Biol. Evol.">
        <title>Genomics and development of Lentinus tigrinus, a white-rot wood-decaying mushroom with dimorphic fruiting bodies.</title>
        <authorList>
            <person name="Wu B."/>
            <person name="Xu Z."/>
            <person name="Knudson A."/>
            <person name="Carlson A."/>
            <person name="Chen N."/>
            <person name="Kovaka S."/>
            <person name="LaButti K."/>
            <person name="Lipzen A."/>
            <person name="Pennachio C."/>
            <person name="Riley R."/>
            <person name="Schakwitz W."/>
            <person name="Umezawa K."/>
            <person name="Ohm R.A."/>
            <person name="Grigoriev I.V."/>
            <person name="Nagy L.G."/>
            <person name="Gibbons J."/>
            <person name="Hibbett D."/>
        </authorList>
    </citation>
    <scope>NUCLEOTIDE SEQUENCE [LARGE SCALE GENOMIC DNA]</scope>
    <source>
        <strain evidence="7">ALCF2SS1-6</strain>
    </source>
</reference>
<organism evidence="7 8">
    <name type="scientific">Lentinus tigrinus ALCF2SS1-6</name>
    <dbReference type="NCBI Taxonomy" id="1328759"/>
    <lineage>
        <taxon>Eukaryota</taxon>
        <taxon>Fungi</taxon>
        <taxon>Dikarya</taxon>
        <taxon>Basidiomycota</taxon>
        <taxon>Agaricomycotina</taxon>
        <taxon>Agaricomycetes</taxon>
        <taxon>Polyporales</taxon>
        <taxon>Polyporaceae</taxon>
        <taxon>Lentinus</taxon>
    </lineage>
</organism>
<gene>
    <name evidence="7" type="ORF">L227DRAFT_491139</name>
</gene>
<protein>
    <submittedName>
        <fullName evidence="7">Peptidase S28</fullName>
    </submittedName>
</protein>
<keyword evidence="8" id="KW-1185">Reference proteome</keyword>
<dbReference type="PANTHER" id="PTHR11010">
    <property type="entry name" value="PROTEASE S28 PRO-X CARBOXYPEPTIDASE-RELATED"/>
    <property type="match status" value="1"/>
</dbReference>
<dbReference type="PANTHER" id="PTHR11010:SF23">
    <property type="entry name" value="SERINE PEPTIDASE"/>
    <property type="match status" value="1"/>
</dbReference>
<evidence type="ECO:0000256" key="2">
    <source>
        <dbReference type="ARBA" id="ARBA00022670"/>
    </source>
</evidence>
<evidence type="ECO:0000256" key="6">
    <source>
        <dbReference type="SAM" id="SignalP"/>
    </source>
</evidence>
<dbReference type="InterPro" id="IPR008758">
    <property type="entry name" value="Peptidase_S28"/>
</dbReference>
<proteinExistence type="inferred from homology"/>
<evidence type="ECO:0000313" key="7">
    <source>
        <dbReference type="EMBL" id="RPD66832.1"/>
    </source>
</evidence>
<keyword evidence="2" id="KW-0645">Protease</keyword>
<evidence type="ECO:0000256" key="3">
    <source>
        <dbReference type="ARBA" id="ARBA00022729"/>
    </source>
</evidence>
<keyword evidence="5" id="KW-0325">Glycoprotein</keyword>
<feature type="chain" id="PRO_5023064405" evidence="6">
    <location>
        <begin position="28"/>
        <end position="533"/>
    </location>
</feature>
<dbReference type="EMBL" id="ML122250">
    <property type="protein sequence ID" value="RPD66832.1"/>
    <property type="molecule type" value="Genomic_DNA"/>
</dbReference>
<keyword evidence="4" id="KW-0378">Hydrolase</keyword>
<dbReference type="GO" id="GO:0008239">
    <property type="term" value="F:dipeptidyl-peptidase activity"/>
    <property type="evidence" value="ECO:0007669"/>
    <property type="project" value="TreeGrafter"/>
</dbReference>
<dbReference type="Pfam" id="PF05577">
    <property type="entry name" value="Peptidase_S28"/>
    <property type="match status" value="1"/>
</dbReference>
<keyword evidence="3 6" id="KW-0732">Signal</keyword>
<dbReference type="InterPro" id="IPR029058">
    <property type="entry name" value="AB_hydrolase_fold"/>
</dbReference>
<dbReference type="Gene3D" id="3.40.50.1820">
    <property type="entry name" value="alpha/beta hydrolase"/>
    <property type="match status" value="2"/>
</dbReference>
<evidence type="ECO:0000313" key="8">
    <source>
        <dbReference type="Proteomes" id="UP000313359"/>
    </source>
</evidence>
<dbReference type="OrthoDB" id="1735038at2759"/>
<accession>A0A5C2SSK4</accession>
<dbReference type="AlphaFoldDB" id="A0A5C2SSK4"/>